<dbReference type="PANTHER" id="PTHR43861">
    <property type="entry name" value="TRANS-ACONITATE 2-METHYLTRANSFERASE-RELATED"/>
    <property type="match status" value="1"/>
</dbReference>
<dbReference type="Proteomes" id="UP000182114">
    <property type="component" value="Unassembled WGS sequence"/>
</dbReference>
<evidence type="ECO:0000313" key="3">
    <source>
        <dbReference type="Proteomes" id="UP000182114"/>
    </source>
</evidence>
<accession>A0A1G7HRN3</accession>
<keyword evidence="2" id="KW-0808">Transferase</keyword>
<dbReference type="GO" id="GO:0008168">
    <property type="term" value="F:methyltransferase activity"/>
    <property type="evidence" value="ECO:0007669"/>
    <property type="project" value="UniProtKB-KW"/>
</dbReference>
<name>A0A1G7HRN3_9FLAO</name>
<protein>
    <submittedName>
        <fullName evidence="2">Methyltransferase domain-containing protein</fullName>
    </submittedName>
</protein>
<organism evidence="2 3">
    <name type="scientific">Cellulophaga baltica</name>
    <dbReference type="NCBI Taxonomy" id="76594"/>
    <lineage>
        <taxon>Bacteria</taxon>
        <taxon>Pseudomonadati</taxon>
        <taxon>Bacteroidota</taxon>
        <taxon>Flavobacteriia</taxon>
        <taxon>Flavobacteriales</taxon>
        <taxon>Flavobacteriaceae</taxon>
        <taxon>Cellulophaga</taxon>
    </lineage>
</organism>
<evidence type="ECO:0000259" key="1">
    <source>
        <dbReference type="Pfam" id="PF13847"/>
    </source>
</evidence>
<dbReference type="GO" id="GO:0032259">
    <property type="term" value="P:methylation"/>
    <property type="evidence" value="ECO:0007669"/>
    <property type="project" value="UniProtKB-KW"/>
</dbReference>
<dbReference type="InterPro" id="IPR029063">
    <property type="entry name" value="SAM-dependent_MTases_sf"/>
</dbReference>
<dbReference type="Pfam" id="PF13847">
    <property type="entry name" value="Methyltransf_31"/>
    <property type="match status" value="1"/>
</dbReference>
<dbReference type="AlphaFoldDB" id="A0A1G7HRN3"/>
<dbReference type="SUPFAM" id="SSF53335">
    <property type="entry name" value="S-adenosyl-L-methionine-dependent methyltransferases"/>
    <property type="match status" value="1"/>
</dbReference>
<keyword evidence="3" id="KW-1185">Reference proteome</keyword>
<keyword evidence="2" id="KW-0489">Methyltransferase</keyword>
<proteinExistence type="predicted"/>
<evidence type="ECO:0000313" key="2">
    <source>
        <dbReference type="EMBL" id="SDF02988.1"/>
    </source>
</evidence>
<feature type="domain" description="Methyltransferase" evidence="1">
    <location>
        <begin position="58"/>
        <end position="146"/>
    </location>
</feature>
<dbReference type="Gene3D" id="3.40.50.150">
    <property type="entry name" value="Vaccinia Virus protein VP39"/>
    <property type="match status" value="1"/>
</dbReference>
<dbReference type="EMBL" id="FNBD01000006">
    <property type="protein sequence ID" value="SDF02988.1"/>
    <property type="molecule type" value="Genomic_DNA"/>
</dbReference>
<dbReference type="CDD" id="cd02440">
    <property type="entry name" value="AdoMet_MTases"/>
    <property type="match status" value="1"/>
</dbReference>
<dbReference type="RefSeq" id="WP_074538538.1">
    <property type="nucleotide sequence ID" value="NZ_FNBD01000006.1"/>
</dbReference>
<reference evidence="3" key="1">
    <citation type="submission" date="2016-10" db="EMBL/GenBank/DDBJ databases">
        <authorList>
            <person name="Varghese N."/>
            <person name="Submissions S."/>
        </authorList>
    </citation>
    <scope>NUCLEOTIDE SEQUENCE [LARGE SCALE GENOMIC DNA]</scope>
    <source>
        <strain evidence="3">DSM 24729</strain>
    </source>
</reference>
<gene>
    <name evidence="2" type="ORF">SAMN04487992_106231</name>
</gene>
<dbReference type="InterPro" id="IPR025714">
    <property type="entry name" value="Methyltranfer_dom"/>
</dbReference>
<sequence>MLINLSKRSNQPELMDSFNEPIASLELVFQDINSVNNLLGGNNITIHAIQQLMDGDKKEHYTIVDMGCGDGNMLKEVALYFRKRNVKASFIGIDLNKIALEIARKNAKEFPEISFLYQDILTVQEHELECDILINTLTMHHFTDDQVLIFLKKFTKLAQIGVVINDLQRSSWAYYLFHLFSAIFIKTRIAKIDGLISIRRAFIKKELESYAKNLPKVSHDIQWKWAFRYLWVMKPIKKVKI</sequence>